<dbReference type="EMBL" id="QJKJ01006197">
    <property type="protein sequence ID" value="RDX87561.1"/>
    <property type="molecule type" value="Genomic_DNA"/>
</dbReference>
<evidence type="ECO:0000313" key="1">
    <source>
        <dbReference type="EMBL" id="RDX87561.1"/>
    </source>
</evidence>
<dbReference type="AlphaFoldDB" id="A0A371GAK5"/>
<sequence length="244" mass="26943">MEDSHIRTSLTIVRVRATINNRVQDAKHHHFATNCTRSEIPIRSTLDNSVLATNTTNSSDFSATNSFSIGAHREPGPNVEGASHTRCGVPILLEPAQSYELKSNLIHLLPKFHGLASEDLHKHLKEFHVVCLTMRPQGILEIYIKMKVVSLVCCLIPHIEALMDKTPATARHLISNMVSNTQQFGIRGPNQSRTVNEIGAASNQRLENQLTELTSLVRQLAVSQHQPAMAAKLCGICTFVEQGT</sequence>
<organism evidence="1 2">
    <name type="scientific">Mucuna pruriens</name>
    <name type="common">Velvet bean</name>
    <name type="synonym">Dolichos pruriens</name>
    <dbReference type="NCBI Taxonomy" id="157652"/>
    <lineage>
        <taxon>Eukaryota</taxon>
        <taxon>Viridiplantae</taxon>
        <taxon>Streptophyta</taxon>
        <taxon>Embryophyta</taxon>
        <taxon>Tracheophyta</taxon>
        <taxon>Spermatophyta</taxon>
        <taxon>Magnoliopsida</taxon>
        <taxon>eudicotyledons</taxon>
        <taxon>Gunneridae</taxon>
        <taxon>Pentapetalae</taxon>
        <taxon>rosids</taxon>
        <taxon>fabids</taxon>
        <taxon>Fabales</taxon>
        <taxon>Fabaceae</taxon>
        <taxon>Papilionoideae</taxon>
        <taxon>50 kb inversion clade</taxon>
        <taxon>NPAAA clade</taxon>
        <taxon>indigoferoid/millettioid clade</taxon>
        <taxon>Phaseoleae</taxon>
        <taxon>Mucuna</taxon>
    </lineage>
</organism>
<name>A0A371GAK5_MUCPR</name>
<dbReference type="OrthoDB" id="1689420at2759"/>
<gene>
    <name evidence="1" type="ORF">CR513_30959</name>
</gene>
<accession>A0A371GAK5</accession>
<evidence type="ECO:0000313" key="2">
    <source>
        <dbReference type="Proteomes" id="UP000257109"/>
    </source>
</evidence>
<proteinExistence type="predicted"/>
<feature type="non-terminal residue" evidence="1">
    <location>
        <position position="1"/>
    </location>
</feature>
<comment type="caution">
    <text evidence="1">The sequence shown here is derived from an EMBL/GenBank/DDBJ whole genome shotgun (WGS) entry which is preliminary data.</text>
</comment>
<keyword evidence="2" id="KW-1185">Reference proteome</keyword>
<protein>
    <submittedName>
        <fullName evidence="1">Uncharacterized protein</fullName>
    </submittedName>
</protein>
<dbReference type="Proteomes" id="UP000257109">
    <property type="component" value="Unassembled WGS sequence"/>
</dbReference>
<reference evidence="1" key="1">
    <citation type="submission" date="2018-05" db="EMBL/GenBank/DDBJ databases">
        <title>Draft genome of Mucuna pruriens seed.</title>
        <authorList>
            <person name="Nnadi N.E."/>
            <person name="Vos R."/>
            <person name="Hasami M.H."/>
            <person name="Devisetty U.K."/>
            <person name="Aguiy J.C."/>
        </authorList>
    </citation>
    <scope>NUCLEOTIDE SEQUENCE [LARGE SCALE GENOMIC DNA]</scope>
    <source>
        <strain evidence="1">JCA_2017</strain>
    </source>
</reference>